<keyword evidence="2" id="KW-0694">RNA-binding</keyword>
<dbReference type="InterPro" id="IPR037121">
    <property type="entry name" value="Ribosomal_bL25_C"/>
</dbReference>
<dbReference type="InterPro" id="IPR011035">
    <property type="entry name" value="Ribosomal_bL25/Gln-tRNA_synth"/>
</dbReference>
<feature type="compositionally biased region" description="Acidic residues" evidence="5">
    <location>
        <begin position="198"/>
        <end position="223"/>
    </location>
</feature>
<feature type="region of interest" description="Disordered" evidence="5">
    <location>
        <begin position="197"/>
        <end position="249"/>
    </location>
</feature>
<dbReference type="InterPro" id="IPR001021">
    <property type="entry name" value="Ribosomal_bL25_long"/>
</dbReference>
<reference evidence="8" key="1">
    <citation type="submission" date="2018-05" db="EMBL/GenBank/DDBJ databases">
        <authorList>
            <person name="Lanie J.A."/>
            <person name="Ng W.-L."/>
            <person name="Kazmierczak K.M."/>
            <person name="Andrzejewski T.M."/>
            <person name="Davidsen T.M."/>
            <person name="Wayne K.J."/>
            <person name="Tettelin H."/>
            <person name="Glass J.I."/>
            <person name="Rusch D."/>
            <person name="Podicherti R."/>
            <person name="Tsui H.-C.T."/>
            <person name="Winkler M.E."/>
        </authorList>
    </citation>
    <scope>NUCLEOTIDE SEQUENCE</scope>
</reference>
<dbReference type="GO" id="GO:0008097">
    <property type="term" value="F:5S rRNA binding"/>
    <property type="evidence" value="ECO:0007669"/>
    <property type="project" value="InterPro"/>
</dbReference>
<dbReference type="InterPro" id="IPR020057">
    <property type="entry name" value="Ribosomal_bL25_b-dom"/>
</dbReference>
<evidence type="ECO:0000259" key="6">
    <source>
        <dbReference type="Pfam" id="PF01386"/>
    </source>
</evidence>
<dbReference type="NCBIfam" id="NF004612">
    <property type="entry name" value="PRK05943.1"/>
    <property type="match status" value="1"/>
</dbReference>
<evidence type="ECO:0000256" key="5">
    <source>
        <dbReference type="SAM" id="MobiDB-lite"/>
    </source>
</evidence>
<dbReference type="Pfam" id="PF14693">
    <property type="entry name" value="Ribosomal_TL5_C"/>
    <property type="match status" value="1"/>
</dbReference>
<dbReference type="NCBIfam" id="NF004128">
    <property type="entry name" value="PRK05618.1-2"/>
    <property type="match status" value="1"/>
</dbReference>
<organism evidence="8">
    <name type="scientific">marine metagenome</name>
    <dbReference type="NCBI Taxonomy" id="408172"/>
    <lineage>
        <taxon>unclassified sequences</taxon>
        <taxon>metagenomes</taxon>
        <taxon>ecological metagenomes</taxon>
    </lineage>
</organism>
<dbReference type="GO" id="GO:0003735">
    <property type="term" value="F:structural constituent of ribosome"/>
    <property type="evidence" value="ECO:0007669"/>
    <property type="project" value="InterPro"/>
</dbReference>
<dbReference type="Gene3D" id="2.40.240.10">
    <property type="entry name" value="Ribosomal Protein L25, Chain P"/>
    <property type="match status" value="1"/>
</dbReference>
<evidence type="ECO:0000256" key="1">
    <source>
        <dbReference type="ARBA" id="ARBA00022730"/>
    </source>
</evidence>
<evidence type="ECO:0000256" key="3">
    <source>
        <dbReference type="ARBA" id="ARBA00022980"/>
    </source>
</evidence>
<proteinExistence type="inferred from homology"/>
<keyword evidence="4" id="KW-0687">Ribonucleoprotein</keyword>
<dbReference type="CDD" id="cd00495">
    <property type="entry name" value="Ribosomal_L25_TL5_CTC"/>
    <property type="match status" value="1"/>
</dbReference>
<dbReference type="PANTHER" id="PTHR33284">
    <property type="entry name" value="RIBOSOMAL PROTEIN L25/GLN-TRNA SYNTHETASE, ANTI-CODON-BINDING DOMAIN-CONTAINING PROTEIN"/>
    <property type="match status" value="1"/>
</dbReference>
<accession>A0A381S387</accession>
<dbReference type="Pfam" id="PF01386">
    <property type="entry name" value="Ribosomal_L25p"/>
    <property type="match status" value="1"/>
</dbReference>
<feature type="domain" description="Large ribosomal subunit protein bL25 beta" evidence="7">
    <location>
        <begin position="103"/>
        <end position="195"/>
    </location>
</feature>
<gene>
    <name evidence="8" type="ORF">METZ01_LOCUS51410</name>
</gene>
<evidence type="ECO:0000256" key="4">
    <source>
        <dbReference type="ARBA" id="ARBA00023274"/>
    </source>
</evidence>
<dbReference type="EMBL" id="UINC01002615">
    <property type="protein sequence ID" value="SUZ98556.1"/>
    <property type="molecule type" value="Genomic_DNA"/>
</dbReference>
<dbReference type="SUPFAM" id="SSF50715">
    <property type="entry name" value="Ribosomal protein L25-like"/>
    <property type="match status" value="1"/>
</dbReference>
<dbReference type="NCBIfam" id="NF004130">
    <property type="entry name" value="PRK05618.1-5"/>
    <property type="match status" value="1"/>
</dbReference>
<dbReference type="InterPro" id="IPR029751">
    <property type="entry name" value="Ribosomal_L25_dom"/>
</dbReference>
<evidence type="ECO:0000313" key="8">
    <source>
        <dbReference type="EMBL" id="SUZ98556.1"/>
    </source>
</evidence>
<dbReference type="HAMAP" id="MF_01334">
    <property type="entry name" value="Ribosomal_bL25_CTC"/>
    <property type="match status" value="1"/>
</dbReference>
<evidence type="ECO:0000259" key="7">
    <source>
        <dbReference type="Pfam" id="PF14693"/>
    </source>
</evidence>
<dbReference type="InterPro" id="IPR020930">
    <property type="entry name" value="Ribosomal_uL5_bac-type"/>
</dbReference>
<dbReference type="Gene3D" id="2.170.120.20">
    <property type="entry name" value="Ribosomal protein L25, beta domain"/>
    <property type="match status" value="1"/>
</dbReference>
<feature type="domain" description="Large ribosomal subunit protein bL25 L25" evidence="6">
    <location>
        <begin position="7"/>
        <end position="95"/>
    </location>
</feature>
<protein>
    <submittedName>
        <fullName evidence="8">Uncharacterized protein</fullName>
    </submittedName>
</protein>
<sequence length="249" mass="27062">MADSIVINAERREQMGKAASRRLRKKEDKVPGILYGGSDDPIPLVLDHKDLLKAMQDESFFSQILNVSVGKTSQQVVVRDLQRNPASEKVTHIDFLRVQADREINVAIPLRFLNEEECNGVKVDGGSISHNLTEIEVSCLPANLPEFIEVDMGDLEIGDSIRLSELTVPDNVVIVALATADEDRDVQVAGVIAPRLEIEEDEIDGDEEGDDESLSASEEEGSETSDSAESGAGENDSKSDASAPESDED</sequence>
<dbReference type="NCBIfam" id="TIGR00731">
    <property type="entry name" value="bL25_bact_ctc"/>
    <property type="match status" value="1"/>
</dbReference>
<name>A0A381S387_9ZZZZ</name>
<dbReference type="PANTHER" id="PTHR33284:SF1">
    <property type="entry name" value="RIBOSOMAL PROTEIN L25_GLN-TRNA SYNTHETASE, ANTI-CODON-BINDING DOMAIN-CONTAINING PROTEIN"/>
    <property type="match status" value="1"/>
</dbReference>
<dbReference type="InterPro" id="IPR020056">
    <property type="entry name" value="Rbsml_bL25/Gln-tRNA_synth_N"/>
</dbReference>
<feature type="compositionally biased region" description="Low complexity" evidence="5">
    <location>
        <begin position="224"/>
        <end position="234"/>
    </location>
</feature>
<dbReference type="AlphaFoldDB" id="A0A381S387"/>
<keyword evidence="1" id="KW-0699">rRNA-binding</keyword>
<dbReference type="GO" id="GO:0022625">
    <property type="term" value="C:cytosolic large ribosomal subunit"/>
    <property type="evidence" value="ECO:0007669"/>
    <property type="project" value="TreeGrafter"/>
</dbReference>
<evidence type="ECO:0000256" key="2">
    <source>
        <dbReference type="ARBA" id="ARBA00022884"/>
    </source>
</evidence>
<keyword evidence="3" id="KW-0689">Ribosomal protein</keyword>
<dbReference type="GO" id="GO:0006412">
    <property type="term" value="P:translation"/>
    <property type="evidence" value="ECO:0007669"/>
    <property type="project" value="InterPro"/>
</dbReference>